<dbReference type="InterPro" id="IPR000299">
    <property type="entry name" value="FERM_domain"/>
</dbReference>
<dbReference type="InterPro" id="IPR011259">
    <property type="entry name" value="ERM_C_dom"/>
</dbReference>
<feature type="coiled-coil region" evidence="14">
    <location>
        <begin position="495"/>
        <end position="522"/>
    </location>
</feature>
<evidence type="ECO:0000256" key="11">
    <source>
        <dbReference type="ARBA" id="ARBA00023273"/>
    </source>
</evidence>
<dbReference type="InterPro" id="IPR018980">
    <property type="entry name" value="FERM_PH-like_C"/>
</dbReference>
<dbReference type="Pfam" id="PF00373">
    <property type="entry name" value="FERM_M"/>
    <property type="match status" value="1"/>
</dbReference>
<evidence type="ECO:0000313" key="17">
    <source>
        <dbReference type="EMBL" id="CAB0007643.1"/>
    </source>
</evidence>
<dbReference type="SMART" id="SM00295">
    <property type="entry name" value="B41"/>
    <property type="match status" value="1"/>
</dbReference>
<dbReference type="InterPro" id="IPR019747">
    <property type="entry name" value="FERM_CS"/>
</dbReference>
<keyword evidence="8" id="KW-0472">Membrane</keyword>
<dbReference type="SMART" id="SM01196">
    <property type="entry name" value="FERM_C"/>
    <property type="match status" value="1"/>
</dbReference>
<gene>
    <name evidence="17" type="ORF">NTEN_LOCUS12915</name>
</gene>
<dbReference type="Gene3D" id="1.20.5.450">
    <property type="match status" value="1"/>
</dbReference>
<dbReference type="PRINTS" id="PR00661">
    <property type="entry name" value="ERMFAMILY"/>
</dbReference>
<dbReference type="GO" id="GO:0003779">
    <property type="term" value="F:actin binding"/>
    <property type="evidence" value="ECO:0007669"/>
    <property type="project" value="UniProtKB-KW"/>
</dbReference>
<dbReference type="Proteomes" id="UP000479000">
    <property type="component" value="Unassembled WGS sequence"/>
</dbReference>
<dbReference type="GO" id="GO:0005856">
    <property type="term" value="C:cytoskeleton"/>
    <property type="evidence" value="ECO:0007669"/>
    <property type="project" value="UniProtKB-SubCell"/>
</dbReference>
<dbReference type="Gene3D" id="1.20.80.10">
    <property type="match status" value="1"/>
</dbReference>
<evidence type="ECO:0000256" key="5">
    <source>
        <dbReference type="ARBA" id="ARBA00022025"/>
    </source>
</evidence>
<dbReference type="InterPro" id="IPR014352">
    <property type="entry name" value="FERM/acyl-CoA-bd_prot_sf"/>
</dbReference>
<evidence type="ECO:0000256" key="14">
    <source>
        <dbReference type="SAM" id="Coils"/>
    </source>
</evidence>
<dbReference type="Gene3D" id="3.10.20.90">
    <property type="entry name" value="Phosphatidylinositol 3-kinase Catalytic Subunit, Chain A, domain 1"/>
    <property type="match status" value="1"/>
</dbReference>
<feature type="binding site" evidence="13">
    <location>
        <begin position="56"/>
        <end position="59"/>
    </location>
    <ligand>
        <name>a 1,2-diacyl-sn-glycero-3-phospho-(1D-myo-inositol)</name>
        <dbReference type="ChEBI" id="CHEBI:57880"/>
    </ligand>
</feature>
<keyword evidence="11" id="KW-0966">Cell projection</keyword>
<dbReference type="InterPro" id="IPR029071">
    <property type="entry name" value="Ubiquitin-like_domsf"/>
</dbReference>
<dbReference type="GO" id="GO:0005912">
    <property type="term" value="C:adherens junction"/>
    <property type="evidence" value="ECO:0007669"/>
    <property type="project" value="UniProtKB-SubCell"/>
</dbReference>
<dbReference type="InterPro" id="IPR035963">
    <property type="entry name" value="FERM_2"/>
</dbReference>
<keyword evidence="10" id="KW-0963">Cytoplasm</keyword>
<dbReference type="InterPro" id="IPR019749">
    <property type="entry name" value="Band_41_domain"/>
</dbReference>
<dbReference type="CDD" id="cd13194">
    <property type="entry name" value="FERM_C_ERM"/>
    <property type="match status" value="1"/>
</dbReference>
<dbReference type="PIRSF" id="PIRSF002305">
    <property type="entry name" value="ERM"/>
    <property type="match status" value="1"/>
</dbReference>
<keyword evidence="14" id="KW-0175">Coiled coil</keyword>
<feature type="binding site" evidence="13">
    <location>
        <position position="274"/>
    </location>
    <ligand>
        <name>a 1,2-diacyl-sn-glycero-3-phospho-(1D-myo-inositol)</name>
        <dbReference type="ChEBI" id="CHEBI:57880"/>
    </ligand>
</feature>
<dbReference type="SUPFAM" id="SSF54236">
    <property type="entry name" value="Ubiquitin-like"/>
    <property type="match status" value="1"/>
</dbReference>
<dbReference type="EMBL" id="CADCXU010019161">
    <property type="protein sequence ID" value="CAB0007643.1"/>
    <property type="molecule type" value="Genomic_DNA"/>
</dbReference>
<evidence type="ECO:0000256" key="9">
    <source>
        <dbReference type="ARBA" id="ARBA00023203"/>
    </source>
</evidence>
<keyword evidence="10" id="KW-0206">Cytoskeleton</keyword>
<comment type="subcellular location">
    <subcellularLocation>
        <location evidence="4">Cell junction</location>
        <location evidence="4">Adherens junction</location>
    </subcellularLocation>
    <subcellularLocation>
        <location evidence="2">Cell membrane</location>
        <topology evidence="2">Peripheral membrane protein</topology>
    </subcellularLocation>
    <subcellularLocation>
        <location evidence="1">Cell projection</location>
        <location evidence="1">Microvillus</location>
    </subcellularLocation>
    <subcellularLocation>
        <location evidence="12">Cell projection</location>
        <location evidence="12">Rhabdomere</location>
    </subcellularLocation>
    <subcellularLocation>
        <location evidence="3">Cytoplasm</location>
        <location evidence="3">Cytoskeleton</location>
    </subcellularLocation>
</comment>
<evidence type="ECO:0000256" key="15">
    <source>
        <dbReference type="SAM" id="MobiDB-lite"/>
    </source>
</evidence>
<feature type="region of interest" description="Disordered" evidence="15">
    <location>
        <begin position="457"/>
        <end position="487"/>
    </location>
</feature>
<dbReference type="Pfam" id="PF09379">
    <property type="entry name" value="FERM_N"/>
    <property type="match status" value="1"/>
</dbReference>
<dbReference type="OrthoDB" id="6018897at2759"/>
<feature type="coiled-coil region" evidence="14">
    <location>
        <begin position="298"/>
        <end position="451"/>
    </location>
</feature>
<dbReference type="InterPro" id="IPR019748">
    <property type="entry name" value="FERM_central"/>
</dbReference>
<sequence>MNVRVTTMDAELEFAIQQTTTGKQLFDQVVKTIGLREVWFFGLQYTDSKGDLTWIKLYKKVMSQDVKKENPLQFKFRAKFYPEDVADEIIQDITLRLFYLQVKNAILSDEIYCPPETSVLLASYAVQARHGDFNKSSHNPGFLANDRLLPQRVMDQHKMSKDEWEQNITTWWHEHKGMLREDAMMEYLKIAQDLEMYGVNYFEIRNKKGTELWLGVDALGLNIYEKDDKLTPKIGFPWSEIRNISFNDRKFIIKPIDKKAPDFVFLATRVRINKRILALCMGNHELYMRRRKPDTIDVQQMKAQAREEKQAKQQQREKLQSEIAAREKAEKKQQEYEEKIKSMQDEMEKRQQDLQEAQEMIRRLEEQLRQLQEAKDSLELRQNELTAMMTRLEESKNLEAAERAKLEQEIMMKQEEVTRIQNVVEAKDEETRRLQDEVENARKKQEEAAAAILAATTPQHHHVTENDDDNDEMPNGDVSRDLATDDNIVDPVEERRTLAERNERLHDQLKMLKQDLAHSRDETKETAMDKIHRENVRQGRDKYKTLREIRKGNTKRRVDQFENM</sequence>
<keyword evidence="18" id="KW-1185">Reference proteome</keyword>
<dbReference type="PROSITE" id="PS50057">
    <property type="entry name" value="FERM_3"/>
    <property type="match status" value="1"/>
</dbReference>
<dbReference type="FunFam" id="3.10.20.90:FF:000013">
    <property type="entry name" value="radixin isoform X1"/>
    <property type="match status" value="1"/>
</dbReference>
<dbReference type="SUPFAM" id="SSF50729">
    <property type="entry name" value="PH domain-like"/>
    <property type="match status" value="1"/>
</dbReference>
<dbReference type="PANTHER" id="PTHR23281">
    <property type="entry name" value="MERLIN/MOESIN/EZRIN/RADIXIN"/>
    <property type="match status" value="1"/>
</dbReference>
<evidence type="ECO:0000313" key="18">
    <source>
        <dbReference type="Proteomes" id="UP000479000"/>
    </source>
</evidence>
<dbReference type="SUPFAM" id="SSF47031">
    <property type="entry name" value="Second domain of FERM"/>
    <property type="match status" value="1"/>
</dbReference>
<dbReference type="Pfam" id="PF00769">
    <property type="entry name" value="ERM_C"/>
    <property type="match status" value="1"/>
</dbReference>
<dbReference type="SUPFAM" id="SSF48678">
    <property type="entry name" value="Moesin tail domain"/>
    <property type="match status" value="1"/>
</dbReference>
<keyword evidence="7" id="KW-0965">Cell junction</keyword>
<reference evidence="17 18" key="1">
    <citation type="submission" date="2020-02" db="EMBL/GenBank/DDBJ databases">
        <authorList>
            <person name="Ferguson B K."/>
        </authorList>
    </citation>
    <scope>NUCLEOTIDE SEQUENCE [LARGE SCALE GENOMIC DNA]</scope>
</reference>
<evidence type="ECO:0000256" key="12">
    <source>
        <dbReference type="ARBA" id="ARBA00043944"/>
    </source>
</evidence>
<dbReference type="InterPro" id="IPR008954">
    <property type="entry name" value="Moesin_tail_sf"/>
</dbReference>
<dbReference type="GO" id="GO:0009887">
    <property type="term" value="P:animal organ morphogenesis"/>
    <property type="evidence" value="ECO:0007669"/>
    <property type="project" value="UniProtKB-ARBA"/>
</dbReference>
<evidence type="ECO:0000256" key="13">
    <source>
        <dbReference type="PIRSR" id="PIRSR002305-1"/>
    </source>
</evidence>
<dbReference type="InterPro" id="IPR018979">
    <property type="entry name" value="FERM_N"/>
</dbReference>
<dbReference type="InterPro" id="IPR011993">
    <property type="entry name" value="PH-like_dom_sf"/>
</dbReference>
<feature type="domain" description="FERM" evidence="16">
    <location>
        <begin position="1"/>
        <end position="291"/>
    </location>
</feature>
<dbReference type="CDD" id="cd14473">
    <property type="entry name" value="FERM_B-lobe"/>
    <property type="match status" value="1"/>
</dbReference>
<dbReference type="FunFam" id="2.30.29.30:FF:000003">
    <property type="entry name" value="Radixin isoform 1"/>
    <property type="match status" value="1"/>
</dbReference>
<evidence type="ECO:0000256" key="7">
    <source>
        <dbReference type="ARBA" id="ARBA00022949"/>
    </source>
</evidence>
<dbReference type="InterPro" id="IPR041789">
    <property type="entry name" value="ERM_FERM_C"/>
</dbReference>
<evidence type="ECO:0000256" key="6">
    <source>
        <dbReference type="ARBA" id="ARBA00022475"/>
    </source>
</evidence>
<evidence type="ECO:0000256" key="3">
    <source>
        <dbReference type="ARBA" id="ARBA00004245"/>
    </source>
</evidence>
<dbReference type="FunFam" id="1.20.80.10:FF:000002">
    <property type="entry name" value="radixin isoform X1"/>
    <property type="match status" value="1"/>
</dbReference>
<dbReference type="PROSITE" id="PS00660">
    <property type="entry name" value="FERM_1"/>
    <property type="match status" value="1"/>
</dbReference>
<evidence type="ECO:0000256" key="1">
    <source>
        <dbReference type="ARBA" id="ARBA00004105"/>
    </source>
</evidence>
<protein>
    <recommendedName>
        <fullName evidence="5">Moesin/ezrin/radixin homolog 1</fullName>
    </recommendedName>
</protein>
<dbReference type="Gene3D" id="6.10.360.10">
    <property type="match status" value="1"/>
</dbReference>
<dbReference type="CDD" id="cd17187">
    <property type="entry name" value="FERM_F1_ERM"/>
    <property type="match status" value="1"/>
</dbReference>
<evidence type="ECO:0000256" key="2">
    <source>
        <dbReference type="ARBA" id="ARBA00004202"/>
    </source>
</evidence>
<dbReference type="InterPro" id="IPR011174">
    <property type="entry name" value="ERM"/>
</dbReference>
<evidence type="ECO:0000256" key="4">
    <source>
        <dbReference type="ARBA" id="ARBA00004536"/>
    </source>
</evidence>
<evidence type="ECO:0000256" key="10">
    <source>
        <dbReference type="ARBA" id="ARBA00023212"/>
    </source>
</evidence>
<name>A0A6H5GX59_9HEMI</name>
<dbReference type="PRINTS" id="PR00935">
    <property type="entry name" value="BAND41"/>
</dbReference>
<evidence type="ECO:0000256" key="8">
    <source>
        <dbReference type="ARBA" id="ARBA00023136"/>
    </source>
</evidence>
<dbReference type="GO" id="GO:0016028">
    <property type="term" value="C:rhabdomere"/>
    <property type="evidence" value="ECO:0007669"/>
    <property type="project" value="UniProtKB-SubCell"/>
</dbReference>
<accession>A0A6H5GX59</accession>
<evidence type="ECO:0000259" key="16">
    <source>
        <dbReference type="PROSITE" id="PS50057"/>
    </source>
</evidence>
<dbReference type="InterPro" id="IPR046810">
    <property type="entry name" value="ERM_helical"/>
</dbReference>
<keyword evidence="6" id="KW-1003">Cell membrane</keyword>
<dbReference type="InterPro" id="IPR000798">
    <property type="entry name" value="Ez/rad/moesin-like"/>
</dbReference>
<keyword evidence="9" id="KW-0009">Actin-binding</keyword>
<proteinExistence type="predicted"/>
<dbReference type="GO" id="GO:0016324">
    <property type="term" value="C:apical plasma membrane"/>
    <property type="evidence" value="ECO:0007669"/>
    <property type="project" value="UniProtKB-ARBA"/>
</dbReference>
<dbReference type="Pfam" id="PF20492">
    <property type="entry name" value="ERM_helical"/>
    <property type="match status" value="1"/>
</dbReference>
<organism evidence="17 18">
    <name type="scientific">Nesidiocoris tenuis</name>
    <dbReference type="NCBI Taxonomy" id="355587"/>
    <lineage>
        <taxon>Eukaryota</taxon>
        <taxon>Metazoa</taxon>
        <taxon>Ecdysozoa</taxon>
        <taxon>Arthropoda</taxon>
        <taxon>Hexapoda</taxon>
        <taxon>Insecta</taxon>
        <taxon>Pterygota</taxon>
        <taxon>Neoptera</taxon>
        <taxon>Paraneoptera</taxon>
        <taxon>Hemiptera</taxon>
        <taxon>Heteroptera</taxon>
        <taxon>Panheteroptera</taxon>
        <taxon>Cimicomorpha</taxon>
        <taxon>Miridae</taxon>
        <taxon>Dicyphina</taxon>
        <taxon>Nesidiocoris</taxon>
    </lineage>
</organism>
<dbReference type="PROSITE" id="PS00661">
    <property type="entry name" value="FERM_2"/>
    <property type="match status" value="1"/>
</dbReference>
<dbReference type="AlphaFoldDB" id="A0A6H5GX59"/>
<dbReference type="GO" id="GO:0005902">
    <property type="term" value="C:microvillus"/>
    <property type="evidence" value="ECO:0007669"/>
    <property type="project" value="UniProtKB-SubCell"/>
</dbReference>
<dbReference type="Pfam" id="PF09380">
    <property type="entry name" value="FERM_C"/>
    <property type="match status" value="1"/>
</dbReference>
<dbReference type="GO" id="GO:0030182">
    <property type="term" value="P:neuron differentiation"/>
    <property type="evidence" value="ECO:0007669"/>
    <property type="project" value="UniProtKB-ARBA"/>
</dbReference>
<dbReference type="Gene3D" id="2.30.29.30">
    <property type="entry name" value="Pleckstrin-homology domain (PH domain)/Phosphotyrosine-binding domain (PTB)"/>
    <property type="match status" value="1"/>
</dbReference>